<evidence type="ECO:0000256" key="3">
    <source>
        <dbReference type="ARBA" id="ARBA00022558"/>
    </source>
</evidence>
<name>A0A562I088_9GAMM</name>
<feature type="region of interest" description="Disordered" evidence="7">
    <location>
        <begin position="266"/>
        <end position="314"/>
    </location>
</feature>
<evidence type="ECO:0000313" key="9">
    <source>
        <dbReference type="EMBL" id="TWH64055.1"/>
    </source>
</evidence>
<dbReference type="InterPro" id="IPR037524">
    <property type="entry name" value="PA14/GLEYA"/>
</dbReference>
<proteinExistence type="inferred from homology"/>
<keyword evidence="5" id="KW-0106">Calcium</keyword>
<comment type="subcellular location">
    <subcellularLocation>
        <location evidence="1">Fimbrium</location>
    </subcellularLocation>
</comment>
<keyword evidence="3" id="KW-1029">Fimbrium biogenesis</keyword>
<comment type="similarity">
    <text evidence="2">Belongs to the PilY1 family.</text>
</comment>
<dbReference type="PROSITE" id="PS51820">
    <property type="entry name" value="PA14"/>
    <property type="match status" value="1"/>
</dbReference>
<evidence type="ECO:0000256" key="1">
    <source>
        <dbReference type="ARBA" id="ARBA00004561"/>
    </source>
</evidence>
<dbReference type="RefSeq" id="WP_246118776.1">
    <property type="nucleotide sequence ID" value="NZ_VLKG01000014.1"/>
</dbReference>
<evidence type="ECO:0000313" key="10">
    <source>
        <dbReference type="Proteomes" id="UP000319627"/>
    </source>
</evidence>
<dbReference type="SUPFAM" id="SSF50998">
    <property type="entry name" value="Quinoprotein alcohol dehydrogenase-like"/>
    <property type="match status" value="1"/>
</dbReference>
<dbReference type="GO" id="GO:0046872">
    <property type="term" value="F:metal ion binding"/>
    <property type="evidence" value="ECO:0007669"/>
    <property type="project" value="UniProtKB-KW"/>
</dbReference>
<evidence type="ECO:0000256" key="7">
    <source>
        <dbReference type="SAM" id="MobiDB-lite"/>
    </source>
</evidence>
<sequence>MSIDGSFVKAALSVLWITGALLSVTSIQAGPSEPYQTPLFVSQSVPPLNLLVMGRDHKLYYEAYNDAFDLDGDGILDVGFKPSITYYGYFNSAVCYRHQNGRFEPTASAGAGNTCNNAWSGNFLNYLATSRMDALRKVLYGGYRSTDDAGETVLRAAFIPQDAHSSGKEYDPVRDNFAIGDYAPLSAPPTGFRHLFAVTTLSNADTPILRVLTNSSYRIWEWVSKEGPVASDKCVNNSTDCTSGGPNNWIIVPSSFFPRGLSITTWKDSQPDSPNNESEMNNLFNADSTSNRCGSGTVSNINTTGANNNPFTGNSHNRCSHNDYHTLITGTLRVPATGSYQFAVNGDDAVDFYVGSTRVAYWYGGHGANNSASSLASHSGSILLSAGTDYTIKFRHEEGTGDDNWQLWFRPPNDPTNSTLTDYDLKVLACPNDANLREDNCKAYSGSSGSLSYKPTGILHDFGENDSMKFGLLTGAYAKNTKGGVLRSNIDSFAREVNEETGQFRTDVSDGIVATLNKLRIVDFNSSYQYSNCGWIADVPITSKVDGVCSMWGNPLAEMMFEGLRYFAGASSGSSAYTYGSNARDTQSDLRLPAPGWKPPYVARASGGGGAQSCAVPVMTLISDINPSYDFTLPGSRFGTDSNTSLPTKISTLNVSSATDEIGTTEGINGKSYFIGQSNADNANSAPTAKIINNLSWARGLSPEEPSKQGTFYSAGIAKFAAENVVGGDKKMLTYSIALASPLPQITFPIGTDGNQSITLVPFAKSVGGGYSIDPTSNFQPTNQIVDYYVISIANTTGPGGADYKASVNGGRPYAQFRINYEDVEQGADHDMDAIALYTLSVEANGSLKVRLDSEYASGGIIQLMGYVISGTTADGIYLEVRDRDTNSEHPYKLNTPTGQRPGYCDNTTNLATDACRTLPLTAERTFTAILTTTAGFLKNPLWYAAKYGIPERAPSTVIGDPDNYFLVTNALTLKDQLTNAFNDIMQRNNSVTSPAVKPTTPQTADADFFVYRTDYDVETWSGDLIKETIDPNTGNRTSHWRAALGSRSGRTIKMADVAGKALVPLSWDNIRARGVNGIYSGVNLQQALATDPQGTDTPKVDAEGRLTVSADIARGQGHLDFVKGTNTSYRDRKSLLGDIINSSPVVVEGAQYLHYLAEAIEPGSNYAAFADTVKTRSTPLVFVGANDGMLHAFDTETGAEKFAFVPSAVIPNLNKLTSSDYNEAGGEHQFFVDGTPVVRDVYFDNQWHTVLVGTLRAGGKSIFALDITDPDDIRLLWELTEGDDLQDEETQSDVGYSFPVPTIARLHNGKWAVVTGNGYDSARGRAVLFLIDIKTGELTKIPTKDSDSLNGLSSVRVADDNSDGVADYVYAGDLKGNLWRFDLDPTGSKQDSAYTVSFGGSPLFAAKDGTGSSANTQAITAPPSVVRHPSMQGYILMFGTGRYFQLTDKETDKLDSLYGIWDRETKGASPNSTPSLSRDNLQQQTFITETSNTWSSGTSSQMTQNIRVLSNNSITWAQSSTDTNSERKFGWYLDLKVGNELKGERITDEMAARGQVLFFTTRTPSNDPCEAGLEGWTYGINPYTGGVTRFNVFDFDKNTMVNSGDSYNFNGTATVISGFKTPAGGISLSNNTLFTTDGSAVTVDFDPGAPGRQSWQIIPEDD</sequence>
<comment type="caution">
    <text evidence="9">The sequence shown here is derived from an EMBL/GenBank/DDBJ whole genome shotgun (WGS) entry which is preliminary data.</text>
</comment>
<dbReference type="SUPFAM" id="SSF56988">
    <property type="entry name" value="Anthrax protective antigen"/>
    <property type="match status" value="1"/>
</dbReference>
<dbReference type="Proteomes" id="UP000319627">
    <property type="component" value="Unassembled WGS sequence"/>
</dbReference>
<dbReference type="InterPro" id="IPR011047">
    <property type="entry name" value="Quinoprotein_ADH-like_sf"/>
</dbReference>
<dbReference type="GO" id="GO:0009289">
    <property type="term" value="C:pilus"/>
    <property type="evidence" value="ECO:0007669"/>
    <property type="project" value="UniProtKB-SubCell"/>
</dbReference>
<evidence type="ECO:0000256" key="6">
    <source>
        <dbReference type="ARBA" id="ARBA00023263"/>
    </source>
</evidence>
<evidence type="ECO:0000256" key="2">
    <source>
        <dbReference type="ARBA" id="ARBA00008387"/>
    </source>
</evidence>
<keyword evidence="6" id="KW-0281">Fimbrium</keyword>
<evidence type="ECO:0000256" key="5">
    <source>
        <dbReference type="ARBA" id="ARBA00022837"/>
    </source>
</evidence>
<protein>
    <submittedName>
        <fullName evidence="9">Type IV pilus assembly protein PilY1</fullName>
    </submittedName>
</protein>
<keyword evidence="10" id="KW-1185">Reference proteome</keyword>
<accession>A0A562I088</accession>
<dbReference type="Pfam" id="PF07691">
    <property type="entry name" value="PA14"/>
    <property type="match status" value="1"/>
</dbReference>
<dbReference type="InterPro" id="IPR011658">
    <property type="entry name" value="PA14_dom"/>
</dbReference>
<feature type="domain" description="PA14" evidence="8">
    <location>
        <begin position="275"/>
        <end position="423"/>
    </location>
</feature>
<keyword evidence="4" id="KW-0479">Metal-binding</keyword>
<evidence type="ECO:0000259" key="8">
    <source>
        <dbReference type="PROSITE" id="PS51820"/>
    </source>
</evidence>
<evidence type="ECO:0000256" key="4">
    <source>
        <dbReference type="ARBA" id="ARBA00022723"/>
    </source>
</evidence>
<gene>
    <name evidence="9" type="ORF">LX59_02887</name>
</gene>
<dbReference type="InterPro" id="IPR008707">
    <property type="entry name" value="B-propeller_PilY1"/>
</dbReference>
<dbReference type="Pfam" id="PF05567">
    <property type="entry name" value="T4P_PilY1"/>
    <property type="match status" value="1"/>
</dbReference>
<organism evidence="9 10">
    <name type="scientific">Azomonas agilis</name>
    <dbReference type="NCBI Taxonomy" id="116849"/>
    <lineage>
        <taxon>Bacteria</taxon>
        <taxon>Pseudomonadati</taxon>
        <taxon>Pseudomonadota</taxon>
        <taxon>Gammaproteobacteria</taxon>
        <taxon>Pseudomonadales</taxon>
        <taxon>Pseudomonadaceae</taxon>
        <taxon>Azomonas</taxon>
    </lineage>
</organism>
<dbReference type="EMBL" id="VLKG01000014">
    <property type="protein sequence ID" value="TWH64055.1"/>
    <property type="molecule type" value="Genomic_DNA"/>
</dbReference>
<reference evidence="9 10" key="1">
    <citation type="submission" date="2019-07" db="EMBL/GenBank/DDBJ databases">
        <title>Genomic Encyclopedia of Type Strains, Phase I: the one thousand microbial genomes (KMG-I) project.</title>
        <authorList>
            <person name="Kyrpides N."/>
        </authorList>
    </citation>
    <scope>NUCLEOTIDE SEQUENCE [LARGE SCALE GENOMIC DNA]</scope>
    <source>
        <strain evidence="9 10">DSM 375</strain>
    </source>
</reference>